<accession>A0A411X081</accession>
<evidence type="ECO:0000313" key="4">
    <source>
        <dbReference type="Proteomes" id="UP000628442"/>
    </source>
</evidence>
<dbReference type="EMBL" id="BMWV01000005">
    <property type="protein sequence ID" value="GGY43326.1"/>
    <property type="molecule type" value="Genomic_DNA"/>
</dbReference>
<evidence type="ECO:0000313" key="3">
    <source>
        <dbReference type="Proteomes" id="UP000292307"/>
    </source>
</evidence>
<evidence type="ECO:0000313" key="2">
    <source>
        <dbReference type="EMBL" id="QBI02376.1"/>
    </source>
</evidence>
<reference evidence="2 3" key="2">
    <citation type="submission" date="2019-02" db="EMBL/GenBank/DDBJ databases">
        <title>Draft Genome Sequences of Six Type Strains of the Genus Massilia.</title>
        <authorList>
            <person name="Miess H."/>
            <person name="Frediansyhah A."/>
            <person name="Gross H."/>
        </authorList>
    </citation>
    <scope>NUCLEOTIDE SEQUENCE [LARGE SCALE GENOMIC DNA]</scope>
    <source>
        <strain evidence="2 3">DSM 17472</strain>
    </source>
</reference>
<sequence length="132" mass="14210">MINIRSCSSNRELKISCASGPYLLAELVGFPVSAKVEVWVETGDAAGLEAFLADLGKQDGPWSGTREWQSIEGDFKLSATCTALGNVVFNVELHGLQGATEEWAVTAGIDYELGQLERLFHGLVPKKLAEPS</sequence>
<keyword evidence="3" id="KW-1185">Reference proteome</keyword>
<reference evidence="1" key="3">
    <citation type="submission" date="2022-12" db="EMBL/GenBank/DDBJ databases">
        <authorList>
            <person name="Sun Q."/>
            <person name="Kim S."/>
        </authorList>
    </citation>
    <scope>NUCLEOTIDE SEQUENCE</scope>
    <source>
        <strain evidence="1">KCTC 12343</strain>
    </source>
</reference>
<organism evidence="1 4">
    <name type="scientific">Pseudoduganella albidiflava</name>
    <dbReference type="NCBI Taxonomy" id="321983"/>
    <lineage>
        <taxon>Bacteria</taxon>
        <taxon>Pseudomonadati</taxon>
        <taxon>Pseudomonadota</taxon>
        <taxon>Betaproteobacteria</taxon>
        <taxon>Burkholderiales</taxon>
        <taxon>Oxalobacteraceae</taxon>
        <taxon>Telluria group</taxon>
        <taxon>Pseudoduganella</taxon>
    </lineage>
</organism>
<dbReference type="Proteomes" id="UP000628442">
    <property type="component" value="Unassembled WGS sequence"/>
</dbReference>
<dbReference type="AlphaFoldDB" id="A0A411X081"/>
<evidence type="ECO:0000313" key="1">
    <source>
        <dbReference type="EMBL" id="GGY43326.1"/>
    </source>
</evidence>
<dbReference type="Pfam" id="PF19739">
    <property type="entry name" value="DUF6228"/>
    <property type="match status" value="1"/>
</dbReference>
<protein>
    <submittedName>
        <fullName evidence="1">Uncharacterized protein</fullName>
    </submittedName>
</protein>
<dbReference type="Proteomes" id="UP000292307">
    <property type="component" value="Chromosome"/>
</dbReference>
<proteinExistence type="predicted"/>
<name>A0A411X081_9BURK</name>
<dbReference type="EMBL" id="CP036401">
    <property type="protein sequence ID" value="QBI02376.1"/>
    <property type="molecule type" value="Genomic_DNA"/>
</dbReference>
<dbReference type="OrthoDB" id="7066725at2"/>
<dbReference type="InterPro" id="IPR046196">
    <property type="entry name" value="DUF6228"/>
</dbReference>
<dbReference type="RefSeq" id="WP_131146490.1">
    <property type="nucleotide sequence ID" value="NZ_BMWV01000005.1"/>
</dbReference>
<gene>
    <name evidence="2" type="ORF">EYF70_17160</name>
    <name evidence="1" type="ORF">GCM10007387_26740</name>
</gene>
<reference evidence="1" key="1">
    <citation type="journal article" date="2014" name="Int. J. Syst. Evol. Microbiol.">
        <title>Complete genome sequence of Corynebacterium casei LMG S-19264T (=DSM 44701T), isolated from a smear-ripened cheese.</title>
        <authorList>
            <consortium name="US DOE Joint Genome Institute (JGI-PGF)"/>
            <person name="Walter F."/>
            <person name="Albersmeier A."/>
            <person name="Kalinowski J."/>
            <person name="Ruckert C."/>
        </authorList>
    </citation>
    <scope>NUCLEOTIDE SEQUENCE</scope>
    <source>
        <strain evidence="1">KCTC 12343</strain>
    </source>
</reference>